<accession>X1AK72</accession>
<dbReference type="CDD" id="cd02440">
    <property type="entry name" value="AdoMet_MTases"/>
    <property type="match status" value="1"/>
</dbReference>
<evidence type="ECO:0000313" key="2">
    <source>
        <dbReference type="EMBL" id="GAG82935.1"/>
    </source>
</evidence>
<dbReference type="SUPFAM" id="SSF53335">
    <property type="entry name" value="S-adenosyl-L-methionine-dependent methyltransferases"/>
    <property type="match status" value="1"/>
</dbReference>
<dbReference type="InterPro" id="IPR029063">
    <property type="entry name" value="SAM-dependent_MTases_sf"/>
</dbReference>
<protein>
    <recommendedName>
        <fullName evidence="1">Methyltransferase type 12 domain-containing protein</fullName>
    </recommendedName>
</protein>
<organism evidence="2">
    <name type="scientific">marine sediment metagenome</name>
    <dbReference type="NCBI Taxonomy" id="412755"/>
    <lineage>
        <taxon>unclassified sequences</taxon>
        <taxon>metagenomes</taxon>
        <taxon>ecological metagenomes</taxon>
    </lineage>
</organism>
<dbReference type="EMBL" id="BART01009939">
    <property type="protein sequence ID" value="GAG82935.1"/>
    <property type="molecule type" value="Genomic_DNA"/>
</dbReference>
<name>X1AK72_9ZZZZ</name>
<proteinExistence type="predicted"/>
<reference evidence="2" key="1">
    <citation type="journal article" date="2014" name="Front. Microbiol.">
        <title>High frequency of phylogenetically diverse reductive dehalogenase-homologous genes in deep subseafloor sedimentary metagenomes.</title>
        <authorList>
            <person name="Kawai M."/>
            <person name="Futagami T."/>
            <person name="Toyoda A."/>
            <person name="Takaki Y."/>
            <person name="Nishi S."/>
            <person name="Hori S."/>
            <person name="Arai W."/>
            <person name="Tsubouchi T."/>
            <person name="Morono Y."/>
            <person name="Uchiyama I."/>
            <person name="Ito T."/>
            <person name="Fujiyama A."/>
            <person name="Inagaki F."/>
            <person name="Takami H."/>
        </authorList>
    </citation>
    <scope>NUCLEOTIDE SEQUENCE</scope>
    <source>
        <strain evidence="2">Expedition CK06-06</strain>
    </source>
</reference>
<comment type="caution">
    <text evidence="2">The sequence shown here is derived from an EMBL/GenBank/DDBJ whole genome shotgun (WGS) entry which is preliminary data.</text>
</comment>
<dbReference type="AlphaFoldDB" id="X1AK72"/>
<evidence type="ECO:0000259" key="1">
    <source>
        <dbReference type="Pfam" id="PF08242"/>
    </source>
</evidence>
<feature type="domain" description="Methyltransferase type 12" evidence="1">
    <location>
        <begin position="48"/>
        <end position="130"/>
    </location>
</feature>
<sequence>METKNKEGNPTDYTFKNKRYYAHYSEREMYDLWKEALGWIGEDEKVFEIGCGTGQFGHMVVDSGREYKGIDFSPTAISVSNKLREDNNLKAEFVLADARDGDNYSSDYDVFVCFSTLEHIKKDREVVKNIPAGKGFIFLVPPINNSYHVRFFNNKQEIRNRYGDLVDIKTIVEKNKKINPSYRRFLVESTRR</sequence>
<dbReference type="InterPro" id="IPR013217">
    <property type="entry name" value="Methyltransf_12"/>
</dbReference>
<dbReference type="Gene3D" id="3.40.50.150">
    <property type="entry name" value="Vaccinia Virus protein VP39"/>
    <property type="match status" value="1"/>
</dbReference>
<dbReference type="Pfam" id="PF08242">
    <property type="entry name" value="Methyltransf_12"/>
    <property type="match status" value="1"/>
</dbReference>
<gene>
    <name evidence="2" type="ORF">S01H4_21838</name>
</gene>